<name>A0A517MN93_9BACT</name>
<protein>
    <submittedName>
        <fullName evidence="1">Uncharacterized protein</fullName>
    </submittedName>
</protein>
<dbReference type="RefSeq" id="WP_145354510.1">
    <property type="nucleotide sequence ID" value="NZ_CP036262.1"/>
</dbReference>
<organism evidence="1 2">
    <name type="scientific">Roseimaritima multifibrata</name>
    <dbReference type="NCBI Taxonomy" id="1930274"/>
    <lineage>
        <taxon>Bacteria</taxon>
        <taxon>Pseudomonadati</taxon>
        <taxon>Planctomycetota</taxon>
        <taxon>Planctomycetia</taxon>
        <taxon>Pirellulales</taxon>
        <taxon>Pirellulaceae</taxon>
        <taxon>Roseimaritima</taxon>
    </lineage>
</organism>
<dbReference type="KEGG" id="rml:FF011L_51600"/>
<evidence type="ECO:0000313" key="1">
    <source>
        <dbReference type="EMBL" id="QDS96352.1"/>
    </source>
</evidence>
<sequence length="440" mass="50207">MRKDGSMIDPFECSVIFDQEVRGFFQERKTRFPYAVLALENEVRMSLSGAPHVNQVLRNNYADFRLRSQLKKMGRWLVWKVSNRFFAKNKLRYQVALSRTPVIETEVVDFLDEEGLERFTECSLPLGVTLSLQEVATKGTAFSLLGRISTHEEFSSLLKNERFMLQFNRAVRKNVFSVRNFLSQEKIALLVVHDAHHVAGRIICAAAEQCGIPVVEVAHGYTQCPNLISVSPVIASVEVVWSDQLASRIRCFGLPSDRCRVVSFGFPKSLVCRCPLPRFRQALVLVNPISRMSVREREIYHSEMSHVLRMFCDHGWLVKLRVHPSEKYLSVVADFFCDFDVILRKDTLENDLANSRIVVGTASSVLVEALFNGIPVIQLAGDKDIRLEHLTVKQSVDLAWNDVESILSNANNRHSSNVPEFRSLRFREFLIDLVQDCSLI</sequence>
<dbReference type="AlphaFoldDB" id="A0A517MN93"/>
<reference evidence="1 2" key="1">
    <citation type="submission" date="2019-02" db="EMBL/GenBank/DDBJ databases">
        <title>Deep-cultivation of Planctomycetes and their phenomic and genomic characterization uncovers novel biology.</title>
        <authorList>
            <person name="Wiegand S."/>
            <person name="Jogler M."/>
            <person name="Boedeker C."/>
            <person name="Pinto D."/>
            <person name="Vollmers J."/>
            <person name="Rivas-Marin E."/>
            <person name="Kohn T."/>
            <person name="Peeters S.H."/>
            <person name="Heuer A."/>
            <person name="Rast P."/>
            <person name="Oberbeckmann S."/>
            <person name="Bunk B."/>
            <person name="Jeske O."/>
            <person name="Meyerdierks A."/>
            <person name="Storesund J.E."/>
            <person name="Kallscheuer N."/>
            <person name="Luecker S."/>
            <person name="Lage O.M."/>
            <person name="Pohl T."/>
            <person name="Merkel B.J."/>
            <person name="Hornburger P."/>
            <person name="Mueller R.-W."/>
            <person name="Bruemmer F."/>
            <person name="Labrenz M."/>
            <person name="Spormann A.M."/>
            <person name="Op den Camp H."/>
            <person name="Overmann J."/>
            <person name="Amann R."/>
            <person name="Jetten M.S.M."/>
            <person name="Mascher T."/>
            <person name="Medema M.H."/>
            <person name="Devos D.P."/>
            <person name="Kaster A.-K."/>
            <person name="Ovreas L."/>
            <person name="Rohde M."/>
            <person name="Galperin M.Y."/>
            <person name="Jogler C."/>
        </authorList>
    </citation>
    <scope>NUCLEOTIDE SEQUENCE [LARGE SCALE GENOMIC DNA]</scope>
    <source>
        <strain evidence="1 2">FF011L</strain>
    </source>
</reference>
<dbReference type="Proteomes" id="UP000320672">
    <property type="component" value="Chromosome"/>
</dbReference>
<dbReference type="SUPFAM" id="SSF53756">
    <property type="entry name" value="UDP-Glycosyltransferase/glycogen phosphorylase"/>
    <property type="match status" value="1"/>
</dbReference>
<keyword evidence="2" id="KW-1185">Reference proteome</keyword>
<dbReference type="OrthoDB" id="9808398at2"/>
<accession>A0A517MN93</accession>
<evidence type="ECO:0000313" key="2">
    <source>
        <dbReference type="Proteomes" id="UP000320672"/>
    </source>
</evidence>
<gene>
    <name evidence="1" type="ORF">FF011L_51600</name>
</gene>
<dbReference type="EMBL" id="CP036262">
    <property type="protein sequence ID" value="QDS96352.1"/>
    <property type="molecule type" value="Genomic_DNA"/>
</dbReference>
<proteinExistence type="predicted"/>